<dbReference type="CDD" id="cd04514">
    <property type="entry name" value="Taspase1_like"/>
    <property type="match status" value="2"/>
</dbReference>
<dbReference type="InterPro" id="IPR029055">
    <property type="entry name" value="Ntn_hydrolases_N"/>
</dbReference>
<dbReference type="Pfam" id="PF01112">
    <property type="entry name" value="Asparaginase_2"/>
    <property type="match status" value="2"/>
</dbReference>
<dbReference type="PANTHER" id="PTHR10188">
    <property type="entry name" value="L-ASPARAGINASE"/>
    <property type="match status" value="1"/>
</dbReference>
<dbReference type="GO" id="GO:0051604">
    <property type="term" value="P:protein maturation"/>
    <property type="evidence" value="ECO:0007669"/>
    <property type="project" value="TreeGrafter"/>
</dbReference>
<feature type="site" description="Cleavage; by autolysis" evidence="2">
    <location>
        <begin position="500"/>
        <end position="501"/>
    </location>
</feature>
<feature type="compositionally biased region" description="Polar residues" evidence="3">
    <location>
        <begin position="370"/>
        <end position="398"/>
    </location>
</feature>
<evidence type="ECO:0000313" key="5">
    <source>
        <dbReference type="Proteomes" id="UP000076874"/>
    </source>
</evidence>
<accession>A0A167QBL7</accession>
<keyword evidence="5" id="KW-1185">Reference proteome</keyword>
<evidence type="ECO:0000256" key="3">
    <source>
        <dbReference type="SAM" id="MobiDB-lite"/>
    </source>
</evidence>
<dbReference type="PANTHER" id="PTHR10188:SF8">
    <property type="entry name" value="THREONINE ASPARTASE 1"/>
    <property type="match status" value="1"/>
</dbReference>
<proteinExistence type="predicted"/>
<dbReference type="Proteomes" id="UP000076874">
    <property type="component" value="Unassembled WGS sequence"/>
</dbReference>
<feature type="region of interest" description="Disordered" evidence="3">
    <location>
        <begin position="1"/>
        <end position="81"/>
    </location>
</feature>
<dbReference type="EMBL" id="AZHD01000014">
    <property type="protein sequence ID" value="OAA57485.1"/>
    <property type="molecule type" value="Genomic_DNA"/>
</dbReference>
<dbReference type="OrthoDB" id="77601at2759"/>
<feature type="region of interest" description="Disordered" evidence="3">
    <location>
        <begin position="275"/>
        <end position="341"/>
    </location>
</feature>
<evidence type="ECO:0000256" key="1">
    <source>
        <dbReference type="PIRSR" id="PIRSR600246-1"/>
    </source>
</evidence>
<dbReference type="GO" id="GO:0004298">
    <property type="term" value="F:threonine-type endopeptidase activity"/>
    <property type="evidence" value="ECO:0007669"/>
    <property type="project" value="InterPro"/>
</dbReference>
<dbReference type="AlphaFoldDB" id="A0A167QBL7"/>
<evidence type="ECO:0000256" key="2">
    <source>
        <dbReference type="PIRSR" id="PIRSR600246-3"/>
    </source>
</evidence>
<protein>
    <submittedName>
        <fullName evidence="4">Peptidase T2, asparaginase 2</fullName>
    </submittedName>
</protein>
<feature type="active site" description="Nucleophile" evidence="1">
    <location>
        <position position="501"/>
    </location>
</feature>
<dbReference type="STRING" id="1081102.A0A167QBL7"/>
<name>A0A167QBL7_9HYPO</name>
<feature type="compositionally biased region" description="Polar residues" evidence="3">
    <location>
        <begin position="40"/>
        <end position="64"/>
    </location>
</feature>
<sequence length="682" mass="72288">MASSSPFPSLSPSPEASPSDESPPAAHAAPDASTLGDAASLTTGDRSGTTLNVSGPGFETTTASARHIGDPPSSGSDTNVFSSTTDGLMDRFFRQKSKGPVAAIFIHAGAGFHSTCNENAHLEACSDAARLAMKFLKAGGTAVDAVEAAIKCLEDKEITNAGFGSNLSIDGVVEGDATIVDHLGRSGACGAVPMIKNPICLARLILDRSNVPLSLRRIPPNILVGLGARRFAEENGMRLAANEELISRSARDRFFRWRQDLMRAEKMAFRRGQVDQIANSTLPPTSDPAAAHQVRQEDEVSPNTPNDGKEQGNEERDRRKDVTASEKYPRPAQNPTSQYPYSVRSSDYVAQELQLDSTNSPVPSGPDADFTQQNTSPADHTPNSNTPEKSGVNASEASPATLLSAATQSQFWPPRTATPHPKRMRLGDRHVKSYDESVSRRQAEGRNGDGSNGAAFSNDQLPTDEKTGEADAPVIDEPSGGEDICSMIGLHDNDRDIITDTVGAIAIDLRGNIAAGSSSGGIGMKHSGRIGPAALVGIGTAVVPVSPKDDSGTCVAAVTSGTGEHMATTMASHTCAERLYYNLRRTEDGSHEIEYDDDALMKSFVTDDFMNHPGVKNQISGGAIGVMAVKKTHKAIYFYFSHNTDSFALSSMASNEHDPVVVMSRLGPQEGVARGGRKIKTQ</sequence>
<dbReference type="SUPFAM" id="SSF56235">
    <property type="entry name" value="N-terminal nucleophile aminohydrolases (Ntn hydrolases)"/>
    <property type="match status" value="1"/>
</dbReference>
<dbReference type="InterPro" id="IPR000246">
    <property type="entry name" value="Peptidase_T2"/>
</dbReference>
<feature type="compositionally biased region" description="Basic and acidic residues" evidence="3">
    <location>
        <begin position="307"/>
        <end position="329"/>
    </location>
</feature>
<feature type="compositionally biased region" description="Basic and acidic residues" evidence="3">
    <location>
        <begin position="425"/>
        <end position="447"/>
    </location>
</feature>
<organism evidence="4 5">
    <name type="scientific">Niveomyces insectorum RCEF 264</name>
    <dbReference type="NCBI Taxonomy" id="1081102"/>
    <lineage>
        <taxon>Eukaryota</taxon>
        <taxon>Fungi</taxon>
        <taxon>Dikarya</taxon>
        <taxon>Ascomycota</taxon>
        <taxon>Pezizomycotina</taxon>
        <taxon>Sordariomycetes</taxon>
        <taxon>Hypocreomycetidae</taxon>
        <taxon>Hypocreales</taxon>
        <taxon>Cordycipitaceae</taxon>
        <taxon>Niveomyces</taxon>
    </lineage>
</organism>
<dbReference type="Gene3D" id="3.60.20.30">
    <property type="entry name" value="(Glycosyl)asparaginase"/>
    <property type="match status" value="1"/>
</dbReference>
<feature type="compositionally biased region" description="Low complexity" evidence="3">
    <location>
        <begin position="1"/>
        <end position="33"/>
    </location>
</feature>
<comment type="caution">
    <text evidence="4">The sequence shown here is derived from an EMBL/GenBank/DDBJ whole genome shotgun (WGS) entry which is preliminary data.</text>
</comment>
<dbReference type="InterPro" id="IPR037464">
    <property type="entry name" value="Taspase1"/>
</dbReference>
<feature type="region of interest" description="Disordered" evidence="3">
    <location>
        <begin position="356"/>
        <end position="483"/>
    </location>
</feature>
<dbReference type="GO" id="GO:0005737">
    <property type="term" value="C:cytoplasm"/>
    <property type="evidence" value="ECO:0007669"/>
    <property type="project" value="TreeGrafter"/>
</dbReference>
<evidence type="ECO:0000313" key="4">
    <source>
        <dbReference type="EMBL" id="OAA57485.1"/>
    </source>
</evidence>
<reference evidence="4 5" key="1">
    <citation type="journal article" date="2016" name="Genome Biol. Evol.">
        <title>Divergent and convergent evolution of fungal pathogenicity.</title>
        <authorList>
            <person name="Shang Y."/>
            <person name="Xiao G."/>
            <person name="Zheng P."/>
            <person name="Cen K."/>
            <person name="Zhan S."/>
            <person name="Wang C."/>
        </authorList>
    </citation>
    <scope>NUCLEOTIDE SEQUENCE [LARGE SCALE GENOMIC DNA]</scope>
    <source>
        <strain evidence="4 5">RCEF 264</strain>
    </source>
</reference>
<dbReference type="FunFam" id="3.60.20.30:FF:000007">
    <property type="entry name" value="Similar to threonine aspartase"/>
    <property type="match status" value="1"/>
</dbReference>
<gene>
    <name evidence="4" type="ORF">SPI_07144</name>
</gene>